<feature type="transmembrane region" description="Helical" evidence="1">
    <location>
        <begin position="6"/>
        <end position="27"/>
    </location>
</feature>
<name>A0ABT6BD04_9GAMM</name>
<dbReference type="Proteomes" id="UP001528850">
    <property type="component" value="Unassembled WGS sequence"/>
</dbReference>
<dbReference type="EC" id="2.4.-.-" evidence="3"/>
<comment type="caution">
    <text evidence="3">The sequence shown here is derived from an EMBL/GenBank/DDBJ whole genome shotgun (WGS) entry which is preliminary data.</text>
</comment>
<feature type="domain" description="Glycosyltransferase RgtA/B/C/D-like" evidence="2">
    <location>
        <begin position="87"/>
        <end position="217"/>
    </location>
</feature>
<evidence type="ECO:0000313" key="4">
    <source>
        <dbReference type="Proteomes" id="UP001528850"/>
    </source>
</evidence>
<accession>A0ABT6BD04</accession>
<sequence>MSSRPLLSIATLGRCLGLLALLALRVLTLRAYPLNSDEPQHAHVAWSIGEGALPYRDVFDNHGPLFSAIYAPLMHALGPRPDILVWLRLAVVPWYLLALVATWYIARRLYSRGVADAAVALTGLAYVFFVKMGEFRTDDLWTALWLCALAVAAHAGRWNGRWLIAGVLLGGALSVSQKTVPLSLMALLAAACIWAAPCRADPKGFLKRGLALLAGVAVVPGAFWIYLAFRHDLGPAWYNLVAYNIAPTGDPSHAWPKVRFALLAAAIVGVVTTGLRRAGPVDPSARWRLFVGLHGVLFGSFIWLAWPLPTDQDFLPIIPTLIVCLTGLVSRSGVLSQARAVGFVALLIALELVLLVKHAPPWHDALLYKEAQLRTVLACTSPDDTVMDAKSGAIFRRRPYYTVLESIALRRFRHGLQAEDIAPALVAQHTMTVIEDRLPPATHVFVAQNYLPGMANVFMAGKTVPEGRAARGVDIVLAGNYTVTDGAREVPVSIDGGPASSRWPLSAARHAVDTPYAKPLLLVWTPAWVCGWRPAVVEVAEPEPVRAS</sequence>
<proteinExistence type="predicted"/>
<organism evidence="3 4">
    <name type="scientific">Luteibacter sahnii</name>
    <dbReference type="NCBI Taxonomy" id="3021977"/>
    <lineage>
        <taxon>Bacteria</taxon>
        <taxon>Pseudomonadati</taxon>
        <taxon>Pseudomonadota</taxon>
        <taxon>Gammaproteobacteria</taxon>
        <taxon>Lysobacterales</taxon>
        <taxon>Rhodanobacteraceae</taxon>
        <taxon>Luteibacter</taxon>
    </lineage>
</organism>
<dbReference type="GO" id="GO:0016757">
    <property type="term" value="F:glycosyltransferase activity"/>
    <property type="evidence" value="ECO:0007669"/>
    <property type="project" value="UniProtKB-KW"/>
</dbReference>
<feature type="transmembrane region" description="Helical" evidence="1">
    <location>
        <begin position="258"/>
        <end position="275"/>
    </location>
</feature>
<keyword evidence="1" id="KW-0472">Membrane</keyword>
<feature type="transmembrane region" description="Helical" evidence="1">
    <location>
        <begin position="287"/>
        <end position="308"/>
    </location>
</feature>
<feature type="transmembrane region" description="Helical" evidence="1">
    <location>
        <begin position="112"/>
        <end position="129"/>
    </location>
</feature>
<dbReference type="InterPro" id="IPR038731">
    <property type="entry name" value="RgtA/B/C-like"/>
</dbReference>
<evidence type="ECO:0000259" key="2">
    <source>
        <dbReference type="Pfam" id="PF13231"/>
    </source>
</evidence>
<evidence type="ECO:0000313" key="3">
    <source>
        <dbReference type="EMBL" id="MDF4025968.1"/>
    </source>
</evidence>
<keyword evidence="4" id="KW-1185">Reference proteome</keyword>
<dbReference type="EMBL" id="JARJJS010000003">
    <property type="protein sequence ID" value="MDF4025968.1"/>
    <property type="molecule type" value="Genomic_DNA"/>
</dbReference>
<feature type="transmembrane region" description="Helical" evidence="1">
    <location>
        <begin position="210"/>
        <end position="229"/>
    </location>
</feature>
<dbReference type="Pfam" id="PF13231">
    <property type="entry name" value="PMT_2"/>
    <property type="match status" value="1"/>
</dbReference>
<feature type="transmembrane region" description="Helical" evidence="1">
    <location>
        <begin position="341"/>
        <end position="359"/>
    </location>
</feature>
<gene>
    <name evidence="3" type="ORF">P3W24_13400</name>
</gene>
<keyword evidence="1" id="KW-0812">Transmembrane</keyword>
<keyword evidence="1" id="KW-1133">Transmembrane helix</keyword>
<feature type="transmembrane region" description="Helical" evidence="1">
    <location>
        <begin position="314"/>
        <end position="334"/>
    </location>
</feature>
<feature type="transmembrane region" description="Helical" evidence="1">
    <location>
        <begin position="180"/>
        <end position="198"/>
    </location>
</feature>
<keyword evidence="3" id="KW-0808">Transferase</keyword>
<reference evidence="3 4" key="1">
    <citation type="journal article" date="2024" name="Curr. Microbiol.">
        <title>Luteibacter sahnii sp. nov., A Novel Yellow-Colored Xanthomonadin Pigment Producing Probiotic Bacterium from Healthy Rice Seed Microbiome.</title>
        <authorList>
            <person name="Jaiswal G."/>
            <person name="Rana R."/>
            <person name="Nayak P.K."/>
            <person name="Chouhan R."/>
            <person name="Gandhi S.G."/>
            <person name="Patel H.K."/>
            <person name="Patil P.B."/>
        </authorList>
    </citation>
    <scope>NUCLEOTIDE SEQUENCE [LARGE SCALE GENOMIC DNA]</scope>
    <source>
        <strain evidence="3 4">PPL201</strain>
    </source>
</reference>
<protein>
    <submittedName>
        <fullName evidence="3">Glycosyltransferase family 39 protein</fullName>
        <ecNumber evidence="3">2.4.-.-</ecNumber>
    </submittedName>
</protein>
<feature type="transmembrane region" description="Helical" evidence="1">
    <location>
        <begin position="83"/>
        <end position="106"/>
    </location>
</feature>
<evidence type="ECO:0000256" key="1">
    <source>
        <dbReference type="SAM" id="Phobius"/>
    </source>
</evidence>
<keyword evidence="3" id="KW-0328">Glycosyltransferase</keyword>